<evidence type="ECO:0000313" key="3">
    <source>
        <dbReference type="EMBL" id="VEV97205.1"/>
    </source>
</evidence>
<feature type="domain" description="TadE-like" evidence="2">
    <location>
        <begin position="15"/>
        <end position="57"/>
    </location>
</feature>
<dbReference type="AlphaFoldDB" id="A0A653E3D6"/>
<evidence type="ECO:0000256" key="1">
    <source>
        <dbReference type="SAM" id="Phobius"/>
    </source>
</evidence>
<proteinExistence type="predicted"/>
<dbReference type="Pfam" id="PF07811">
    <property type="entry name" value="TadE"/>
    <property type="match status" value="1"/>
</dbReference>
<keyword evidence="1" id="KW-0812">Transmembrane</keyword>
<gene>
    <name evidence="3" type="ORF">PMYSY11_2159</name>
</gene>
<dbReference type="EMBL" id="LR215729">
    <property type="protein sequence ID" value="VEV97205.1"/>
    <property type="molecule type" value="Genomic_DNA"/>
</dbReference>
<keyword evidence="1" id="KW-1133">Transmembrane helix</keyword>
<name>A0A653E3D6_9PSED</name>
<keyword evidence="1" id="KW-0472">Membrane</keyword>
<dbReference type="RefSeq" id="WP_150548245.1">
    <property type="nucleotide sequence ID" value="NZ_LR215729.2"/>
</dbReference>
<organism evidence="3">
    <name type="scientific">Pseudomonas marincola</name>
    <dbReference type="NCBI Taxonomy" id="437900"/>
    <lineage>
        <taxon>Bacteria</taxon>
        <taxon>Pseudomonadati</taxon>
        <taxon>Pseudomonadota</taxon>
        <taxon>Gammaproteobacteria</taxon>
        <taxon>Pseudomonadales</taxon>
        <taxon>Pseudomonadaceae</taxon>
        <taxon>Pseudomonas</taxon>
    </lineage>
</organism>
<accession>A0A653E3D6</accession>
<evidence type="ECO:0000259" key="2">
    <source>
        <dbReference type="Pfam" id="PF07811"/>
    </source>
</evidence>
<sequence>MSRIASKGFAGDQRGAAAIEFAIVFVVFFAIFYGTVSYSLPLLMMQSFNNAAAEVARQAVALVPEEVSPEDYQALADSVASEQLAWLPATVSSALVVEATAPGSDGVFNVRIAYPYKLKPLVPALILPGVGAIPQLPDELVASSSIKLHN</sequence>
<feature type="transmembrane region" description="Helical" evidence="1">
    <location>
        <begin position="21"/>
        <end position="40"/>
    </location>
</feature>
<protein>
    <submittedName>
        <fullName evidence="3">Pilus assembly protein TadE</fullName>
    </submittedName>
</protein>
<dbReference type="InterPro" id="IPR012495">
    <property type="entry name" value="TadE-like_dom"/>
</dbReference>
<reference evidence="3" key="1">
    <citation type="submission" date="2019-02" db="EMBL/GenBank/DDBJ databases">
        <authorList>
            <consortium name="Genoscope - CEA"/>
            <person name="William W."/>
        </authorList>
    </citation>
    <scope>NUCLEOTIDE SEQUENCE [LARGE SCALE GENOMIC DNA]</scope>
    <source>
        <strain evidence="3">YSy11</strain>
    </source>
</reference>